<dbReference type="EMBL" id="JAFFGZ010000004">
    <property type="protein sequence ID" value="KAK4645203.1"/>
    <property type="molecule type" value="Genomic_DNA"/>
</dbReference>
<organism evidence="2 3">
    <name type="scientific">Podospora bellae-mahoneyi</name>
    <dbReference type="NCBI Taxonomy" id="2093777"/>
    <lineage>
        <taxon>Eukaryota</taxon>
        <taxon>Fungi</taxon>
        <taxon>Dikarya</taxon>
        <taxon>Ascomycota</taxon>
        <taxon>Pezizomycotina</taxon>
        <taxon>Sordariomycetes</taxon>
        <taxon>Sordariomycetidae</taxon>
        <taxon>Sordariales</taxon>
        <taxon>Podosporaceae</taxon>
        <taxon>Podospora</taxon>
    </lineage>
</organism>
<dbReference type="Proteomes" id="UP001322138">
    <property type="component" value="Unassembled WGS sequence"/>
</dbReference>
<name>A0ABR0FMM6_9PEZI</name>
<proteinExistence type="predicted"/>
<dbReference type="RefSeq" id="XP_062734179.1">
    <property type="nucleotide sequence ID" value="XM_062872249.1"/>
</dbReference>
<sequence>MFCREGLSPRKSETHTNDPSADGGGTSNPDFYYNQDAIFAHDFIRYYSDEHNEPTNPWNVPWF</sequence>
<evidence type="ECO:0000313" key="2">
    <source>
        <dbReference type="EMBL" id="KAK4645203.1"/>
    </source>
</evidence>
<accession>A0ABR0FMM6</accession>
<reference evidence="2 3" key="1">
    <citation type="journal article" date="2023" name="bioRxiv">
        <title>High-quality genome assemblies of four members of thePodospora anserinaspecies complex.</title>
        <authorList>
            <person name="Ament-Velasquez S.L."/>
            <person name="Vogan A.A."/>
            <person name="Wallerman O."/>
            <person name="Hartmann F."/>
            <person name="Gautier V."/>
            <person name="Silar P."/>
            <person name="Giraud T."/>
            <person name="Johannesson H."/>
        </authorList>
    </citation>
    <scope>NUCLEOTIDE SEQUENCE [LARGE SCALE GENOMIC DNA]</scope>
    <source>
        <strain evidence="2 3">CBS 112042</strain>
    </source>
</reference>
<evidence type="ECO:0000256" key="1">
    <source>
        <dbReference type="SAM" id="MobiDB-lite"/>
    </source>
</evidence>
<comment type="caution">
    <text evidence="2">The sequence shown here is derived from an EMBL/GenBank/DDBJ whole genome shotgun (WGS) entry which is preliminary data.</text>
</comment>
<evidence type="ECO:0000313" key="3">
    <source>
        <dbReference type="Proteomes" id="UP001322138"/>
    </source>
</evidence>
<keyword evidence="3" id="KW-1185">Reference proteome</keyword>
<protein>
    <submittedName>
        <fullName evidence="2">Uncharacterized protein</fullName>
    </submittedName>
</protein>
<feature type="compositionally biased region" description="Basic and acidic residues" evidence="1">
    <location>
        <begin position="7"/>
        <end position="16"/>
    </location>
</feature>
<gene>
    <name evidence="2" type="ORF">QC761_0030110</name>
</gene>
<dbReference type="GeneID" id="87891369"/>
<feature type="region of interest" description="Disordered" evidence="1">
    <location>
        <begin position="1"/>
        <end position="29"/>
    </location>
</feature>